<evidence type="ECO:0000256" key="1">
    <source>
        <dbReference type="ARBA" id="ARBA00001561"/>
    </source>
</evidence>
<dbReference type="EMBL" id="FN869568">
    <property type="protein sequence ID" value="CBV44076.1"/>
    <property type="molecule type" value="Genomic_DNA"/>
</dbReference>
<dbReference type="GO" id="GO:0009253">
    <property type="term" value="P:peptidoglycan catabolic process"/>
    <property type="evidence" value="ECO:0007669"/>
    <property type="project" value="InterPro"/>
</dbReference>
<dbReference type="GO" id="GO:0008745">
    <property type="term" value="F:N-acetylmuramoyl-L-alanine amidase activity"/>
    <property type="evidence" value="ECO:0007669"/>
    <property type="project" value="UniProtKB-EC"/>
</dbReference>
<keyword evidence="8" id="KW-1185">Reference proteome</keyword>
<dbReference type="InterPro" id="IPR002508">
    <property type="entry name" value="MurNAc-LAA_cat"/>
</dbReference>
<proteinExistence type="predicted"/>
<dbReference type="InterPro" id="IPR050695">
    <property type="entry name" value="N-acetylmuramoyl_amidase_3"/>
</dbReference>
<dbReference type="Proteomes" id="UP001322512">
    <property type="component" value="Chromosome"/>
</dbReference>
<dbReference type="Proteomes" id="UP000008707">
    <property type="component" value="Chromosome"/>
</dbReference>
<sequence length="192" mass="20418">MGWVTEVAAVPKTAPQAHTVMISAGHSDTDPGAVARGVTEAEIVLEFRDLLSQALARQGIRHLTDGDAGDNLPLREAVKIAAGADIAIEFHCNAATPAATGTETLSRRSAYPLAGRLCEVTAAVLGIASRGTKPEDAGQHHRLAFVSDGGGIIHELFFLTNAGDLQQYMLHREVLADRLARVIAEHARDDKR</sequence>
<organism evidence="5 7">
    <name type="scientific">Halomonas elongata (strain ATCC 33173 / DSM 2581 / NBRC 15536 / NCIMB 2198 / 1H9)</name>
    <dbReference type="NCBI Taxonomy" id="768066"/>
    <lineage>
        <taxon>Bacteria</taxon>
        <taxon>Pseudomonadati</taxon>
        <taxon>Pseudomonadota</taxon>
        <taxon>Gammaproteobacteria</taxon>
        <taxon>Oceanospirillales</taxon>
        <taxon>Halomonadaceae</taxon>
        <taxon>Halomonas</taxon>
    </lineage>
</organism>
<evidence type="ECO:0000259" key="4">
    <source>
        <dbReference type="Pfam" id="PF01520"/>
    </source>
</evidence>
<dbReference type="CDD" id="cd02696">
    <property type="entry name" value="MurNAc-LAA"/>
    <property type="match status" value="1"/>
</dbReference>
<evidence type="ECO:0000313" key="7">
    <source>
        <dbReference type="Proteomes" id="UP000008707"/>
    </source>
</evidence>
<accession>E1VAX7</accession>
<gene>
    <name evidence="5" type="ordered locus">HELO_4192</name>
    <name evidence="6" type="ORF">SR933_15725</name>
</gene>
<dbReference type="STRING" id="768066.HELO_4192"/>
<dbReference type="GeneID" id="91011632"/>
<dbReference type="SUPFAM" id="SSF53187">
    <property type="entry name" value="Zn-dependent exopeptidases"/>
    <property type="match status" value="1"/>
</dbReference>
<protein>
    <recommendedName>
        <fullName evidence="2">N-acetylmuramoyl-L-alanine amidase</fullName>
        <ecNumber evidence="2">3.5.1.28</ecNumber>
    </recommendedName>
</protein>
<dbReference type="KEGG" id="hel:HELO_4192"/>
<dbReference type="RefSeq" id="WP_013333946.1">
    <property type="nucleotide sequence ID" value="NC_014532.2"/>
</dbReference>
<evidence type="ECO:0000313" key="6">
    <source>
        <dbReference type="EMBL" id="WPU46678.1"/>
    </source>
</evidence>
<name>E1VAX7_HALED</name>
<evidence type="ECO:0000256" key="3">
    <source>
        <dbReference type="ARBA" id="ARBA00022801"/>
    </source>
</evidence>
<reference evidence="6 8" key="4">
    <citation type="submission" date="2023-11" db="EMBL/GenBank/DDBJ databases">
        <title>MicrobeMod: A computational toolkit for identifying prokaryotic methylation and restriction-modification with nanopore sequencing.</title>
        <authorList>
            <person name="Crits-Christoph A."/>
            <person name="Kang S.C."/>
            <person name="Lee H."/>
            <person name="Ostrov N."/>
        </authorList>
    </citation>
    <scope>NUCLEOTIDE SEQUENCE [LARGE SCALE GENOMIC DNA]</scope>
    <source>
        <strain evidence="6 8">ATCC 33173</strain>
    </source>
</reference>
<dbReference type="Pfam" id="PF01520">
    <property type="entry name" value="Amidase_3"/>
    <property type="match status" value="1"/>
</dbReference>
<dbReference type="OrthoDB" id="957753at2"/>
<dbReference type="GO" id="GO:0030288">
    <property type="term" value="C:outer membrane-bounded periplasmic space"/>
    <property type="evidence" value="ECO:0007669"/>
    <property type="project" value="TreeGrafter"/>
</dbReference>
<evidence type="ECO:0000313" key="8">
    <source>
        <dbReference type="Proteomes" id="UP001322512"/>
    </source>
</evidence>
<dbReference type="AlphaFoldDB" id="E1VAX7"/>
<comment type="catalytic activity">
    <reaction evidence="1">
        <text>Hydrolyzes the link between N-acetylmuramoyl residues and L-amino acid residues in certain cell-wall glycopeptides.</text>
        <dbReference type="EC" id="3.5.1.28"/>
    </reaction>
</comment>
<feature type="domain" description="MurNAc-LAA" evidence="4">
    <location>
        <begin position="20"/>
        <end position="168"/>
    </location>
</feature>
<evidence type="ECO:0000313" key="5">
    <source>
        <dbReference type="EMBL" id="CBV44076.1"/>
    </source>
</evidence>
<dbReference type="PANTHER" id="PTHR30404:SF0">
    <property type="entry name" value="N-ACETYLMURAMOYL-L-ALANINE AMIDASE AMIC"/>
    <property type="match status" value="1"/>
</dbReference>
<reference evidence="5" key="2">
    <citation type="submission" date="2010-05" db="EMBL/GenBank/DDBJ databases">
        <title>Revision and reannotation of the Halomonas elongata DSM 2581(T) genome.</title>
        <authorList>
            <person name="Pfeiffer F."/>
            <person name="Bagyan I."/>
            <person name="Alfaro-Espinoza G."/>
            <person name="Zamora-Lagos M.A."/>
            <person name="Habermann B."/>
            <person name="Oesterhelt D."/>
            <person name="Kunte H.J."/>
        </authorList>
    </citation>
    <scope>NUCLEOTIDE SEQUENCE</scope>
    <source>
        <strain evidence="5">Type strain: DSM 2581</strain>
    </source>
</reference>
<dbReference type="EMBL" id="CP139472">
    <property type="protein sequence ID" value="WPU46678.1"/>
    <property type="molecule type" value="Genomic_DNA"/>
</dbReference>
<reference evidence="5" key="1">
    <citation type="journal article" date="2010" name="Environ. Microbiol.">
        <title>A blueprint of ectoine metabolism from the genome of the industrial producer Halomonas elongata DSM 2581(T).</title>
        <authorList>
            <person name="Schwibbert K."/>
            <person name="Marin-Sanguino A."/>
            <person name="Bagyan I."/>
            <person name="Heidrich G."/>
            <person name="Lentzen G."/>
            <person name="Seitz H."/>
            <person name="Rampp M."/>
            <person name="Schuster S.C."/>
            <person name="Klenk H.P."/>
            <person name="Pfeiffer F."/>
            <person name="Oesterhelt D."/>
            <person name="Kunte H.J."/>
        </authorList>
    </citation>
    <scope>NUCLEOTIDE SEQUENCE</scope>
    <source>
        <strain evidence="5">Type strain: DSM 2581</strain>
    </source>
</reference>
<evidence type="ECO:0000256" key="2">
    <source>
        <dbReference type="ARBA" id="ARBA00011901"/>
    </source>
</evidence>
<dbReference type="EC" id="3.5.1.28" evidence="2"/>
<dbReference type="eggNOG" id="COG0860">
    <property type="taxonomic scope" value="Bacteria"/>
</dbReference>
<dbReference type="HOGENOM" id="CLU_094099_0_0_6"/>
<dbReference type="Gene3D" id="3.40.630.40">
    <property type="entry name" value="Zn-dependent exopeptidases"/>
    <property type="match status" value="1"/>
</dbReference>
<keyword evidence="3 5" id="KW-0378">Hydrolase</keyword>
<reference evidence="7" key="3">
    <citation type="journal article" date="2011" name="Environ. Microbiol.">
        <title>A blueprint of ectoine metabolism from the genome of the industrial producer Halomonas elongata DSM 2581(T).</title>
        <authorList>
            <person name="Schwibbert K."/>
            <person name="Marin-Sanguino A."/>
            <person name="Bagyan I."/>
            <person name="Heidrich G."/>
            <person name="Lentzen G."/>
            <person name="Seitz H."/>
            <person name="Rampp M."/>
            <person name="Schuster S.C."/>
            <person name="Klenk H.P."/>
            <person name="Pfeiffer F."/>
            <person name="Oesterhelt D."/>
            <person name="Kunte H.J."/>
        </authorList>
    </citation>
    <scope>NUCLEOTIDE SEQUENCE [LARGE SCALE GENOMIC DNA]</scope>
    <source>
        <strain evidence="7">ATCC 33173 / DSM 2581 / NBRC 15536 / NCIMB 2198 / 1H9</strain>
    </source>
</reference>
<dbReference type="PANTHER" id="PTHR30404">
    <property type="entry name" value="N-ACETYLMURAMOYL-L-ALANINE AMIDASE"/>
    <property type="match status" value="1"/>
</dbReference>